<evidence type="ECO:0000313" key="2">
    <source>
        <dbReference type="Proteomes" id="UP001078443"/>
    </source>
</evidence>
<keyword evidence="2" id="KW-1185">Reference proteome</keyword>
<dbReference type="EMBL" id="JAPQER010000002">
    <property type="protein sequence ID" value="MCY6483708.1"/>
    <property type="molecule type" value="Genomic_DNA"/>
</dbReference>
<evidence type="ECO:0000313" key="1">
    <source>
        <dbReference type="EMBL" id="MCY6483708.1"/>
    </source>
</evidence>
<organism evidence="1 2">
    <name type="scientific">Clostridium aestuarii</name>
    <dbReference type="NCBI Taxonomy" id="338193"/>
    <lineage>
        <taxon>Bacteria</taxon>
        <taxon>Bacillati</taxon>
        <taxon>Bacillota</taxon>
        <taxon>Clostridia</taxon>
        <taxon>Eubacteriales</taxon>
        <taxon>Clostridiaceae</taxon>
        <taxon>Clostridium</taxon>
    </lineage>
</organism>
<dbReference type="RefSeq" id="WP_268039984.1">
    <property type="nucleotide sequence ID" value="NZ_JAPQER010000002.1"/>
</dbReference>
<name>A0ABT4CXJ0_9CLOT</name>
<proteinExistence type="predicted"/>
<accession>A0ABT4CXJ0</accession>
<reference evidence="1" key="1">
    <citation type="submission" date="2022-12" db="EMBL/GenBank/DDBJ databases">
        <authorList>
            <person name="Wang J."/>
        </authorList>
    </citation>
    <scope>NUCLEOTIDE SEQUENCE</scope>
    <source>
        <strain evidence="1">HY-45-18</strain>
    </source>
</reference>
<gene>
    <name evidence="1" type="ORF">OW763_05015</name>
</gene>
<sequence length="138" mass="15909">MGLKEKLSQRYAESYLKKYGDRITQAQGKVLSVKIQEKSILWIFHKLTVTVVVKPDRSRNVTKCLYRKNRWFKKPEFMNLSQGHSVVVQGVKGKKGKGNSELIEVMNIFNLTTKKQLVPVEGGDAIKKLQKAQKVKYR</sequence>
<protein>
    <submittedName>
        <fullName evidence="1">Uncharacterized protein</fullName>
    </submittedName>
</protein>
<dbReference type="Proteomes" id="UP001078443">
    <property type="component" value="Unassembled WGS sequence"/>
</dbReference>
<comment type="caution">
    <text evidence="1">The sequence shown here is derived from an EMBL/GenBank/DDBJ whole genome shotgun (WGS) entry which is preliminary data.</text>
</comment>